<accession>A0A3P1BSX5</accession>
<comment type="caution">
    <text evidence="1">The sequence shown here is derived from an EMBL/GenBank/DDBJ whole genome shotgun (WGS) entry which is preliminary data.</text>
</comment>
<sequence length="93" mass="10777">MTKPIEDLLPLPIDPKADSIMNLYYNALHELVCFGTHILAWHLEEGKGRLEERNEIDLAEALLFRYILELIDAISVQIKMGLLFLVKYSYVPF</sequence>
<dbReference type="Proteomes" id="UP000271925">
    <property type="component" value="Unassembled WGS sequence"/>
</dbReference>
<dbReference type="RefSeq" id="WP_124874533.1">
    <property type="nucleotide sequence ID" value="NZ_RQJO01000008.1"/>
</dbReference>
<evidence type="ECO:0000313" key="2">
    <source>
        <dbReference type="Proteomes" id="UP000271925"/>
    </source>
</evidence>
<proteinExistence type="predicted"/>
<protein>
    <submittedName>
        <fullName evidence="1">Uncharacterized protein</fullName>
    </submittedName>
</protein>
<reference evidence="1 2" key="1">
    <citation type="submission" date="2018-11" db="EMBL/GenBank/DDBJ databases">
        <authorList>
            <person name="Zhou Z."/>
            <person name="Wang G."/>
        </authorList>
    </citation>
    <scope>NUCLEOTIDE SEQUENCE [LARGE SCALE GENOMIC DNA]</scope>
    <source>
        <strain evidence="1 2">KCTC52004</strain>
    </source>
</reference>
<dbReference type="EMBL" id="RQJO01000008">
    <property type="protein sequence ID" value="RRB04122.1"/>
    <property type="molecule type" value="Genomic_DNA"/>
</dbReference>
<evidence type="ECO:0000313" key="1">
    <source>
        <dbReference type="EMBL" id="RRB04122.1"/>
    </source>
</evidence>
<dbReference type="AlphaFoldDB" id="A0A3P1BSX5"/>
<name>A0A3P1BSX5_9BACT</name>
<gene>
    <name evidence="1" type="ORF">EHT25_11395</name>
</gene>
<keyword evidence="2" id="KW-1185">Reference proteome</keyword>
<organism evidence="1 2">
    <name type="scientific">Larkinella rosea</name>
    <dbReference type="NCBI Taxonomy" id="2025312"/>
    <lineage>
        <taxon>Bacteria</taxon>
        <taxon>Pseudomonadati</taxon>
        <taxon>Bacteroidota</taxon>
        <taxon>Cytophagia</taxon>
        <taxon>Cytophagales</taxon>
        <taxon>Spirosomataceae</taxon>
        <taxon>Larkinella</taxon>
    </lineage>
</organism>